<keyword evidence="2" id="KW-0328">Glycosyltransferase</keyword>
<keyword evidence="6" id="KW-1185">Reference proteome</keyword>
<dbReference type="GO" id="GO:0000009">
    <property type="term" value="F:alpha-1,6-mannosyltransferase activity"/>
    <property type="evidence" value="ECO:0007669"/>
    <property type="project" value="TreeGrafter"/>
</dbReference>
<comment type="caution">
    <text evidence="5">The sequence shown here is derived from an EMBL/GenBank/DDBJ whole genome shotgun (WGS) entry which is preliminary data.</text>
</comment>
<proteinExistence type="inferred from homology"/>
<evidence type="ECO:0000256" key="1">
    <source>
        <dbReference type="ARBA" id="ARBA00005664"/>
    </source>
</evidence>
<evidence type="ECO:0000256" key="3">
    <source>
        <dbReference type="ARBA" id="ARBA00022679"/>
    </source>
</evidence>
<dbReference type="OrthoDB" id="205108at2759"/>
<sequence>MHLALPSRKTSNPPPYAPSRFPRIPIIRKRRLQTIAIGATVFIALIYICSKIFGDGDGIPSGTAPVVIVTVLDPEQYPKDYIENVKENRIEYARKHGYATLFPNITDYDLGGSPPSWAKVPAIRHAMTKFPYSTYVWYLDQQSFIMNPDLTLETHVMAKSRLESTMIKDQPIVPPDSVIKTFGQLDGNHVDLVLTQDNEGLAPGSFIVRNGDWAKFFLDTWFDPLYRSYNFQKADTHALEHIVQWHPTILSKLAIVPQKLLNSYHKGREGTGEQGTYKDGDWVVRFAGCEQDTTRNCIEEAEPFSKQWRTIFNARR</sequence>
<dbReference type="InterPro" id="IPR008630">
    <property type="entry name" value="Glyco_trans_34"/>
</dbReference>
<keyword evidence="4" id="KW-0812">Transmembrane</keyword>
<name>A0A3D8QLV3_9HELO</name>
<evidence type="ECO:0008006" key="7">
    <source>
        <dbReference type="Google" id="ProtNLM"/>
    </source>
</evidence>
<reference evidence="5 6" key="1">
    <citation type="journal article" date="2018" name="IMA Fungus">
        <title>IMA Genome-F 9: Draft genome sequence of Annulohypoxylon stygium, Aspergillus mulundensis, Berkeleyomyces basicola (syn. Thielaviopsis basicola), Ceratocystis smalleyi, two Cercospora beticola strains, Coleophoma cylindrospora, Fusarium fracticaudum, Phialophora cf. hyalina, and Morchella septimelata.</title>
        <authorList>
            <person name="Wingfield B.D."/>
            <person name="Bills G.F."/>
            <person name="Dong Y."/>
            <person name="Huang W."/>
            <person name="Nel W.J."/>
            <person name="Swalarsk-Parry B.S."/>
            <person name="Vaghefi N."/>
            <person name="Wilken P.M."/>
            <person name="An Z."/>
            <person name="de Beer Z.W."/>
            <person name="De Vos L."/>
            <person name="Chen L."/>
            <person name="Duong T.A."/>
            <person name="Gao Y."/>
            <person name="Hammerbacher A."/>
            <person name="Kikkert J.R."/>
            <person name="Li Y."/>
            <person name="Li H."/>
            <person name="Li K."/>
            <person name="Li Q."/>
            <person name="Liu X."/>
            <person name="Ma X."/>
            <person name="Naidoo K."/>
            <person name="Pethybridge S.J."/>
            <person name="Sun J."/>
            <person name="Steenkamp E.T."/>
            <person name="van der Nest M.A."/>
            <person name="van Wyk S."/>
            <person name="Wingfield M.J."/>
            <person name="Xiong C."/>
            <person name="Yue Q."/>
            <person name="Zhang X."/>
        </authorList>
    </citation>
    <scope>NUCLEOTIDE SEQUENCE [LARGE SCALE GENOMIC DNA]</scope>
    <source>
        <strain evidence="5 6">BP5796</strain>
    </source>
</reference>
<evidence type="ECO:0000256" key="2">
    <source>
        <dbReference type="ARBA" id="ARBA00022676"/>
    </source>
</evidence>
<dbReference type="Proteomes" id="UP000256328">
    <property type="component" value="Unassembled WGS sequence"/>
</dbReference>
<keyword evidence="3" id="KW-0808">Transferase</keyword>
<keyword evidence="4" id="KW-1133">Transmembrane helix</keyword>
<dbReference type="Pfam" id="PF05637">
    <property type="entry name" value="Glyco_transf_34"/>
    <property type="match status" value="1"/>
</dbReference>
<gene>
    <name evidence="5" type="ORF">BP5796_11084</name>
</gene>
<dbReference type="GO" id="GO:0006487">
    <property type="term" value="P:protein N-linked glycosylation"/>
    <property type="evidence" value="ECO:0007669"/>
    <property type="project" value="TreeGrafter"/>
</dbReference>
<dbReference type="EMBL" id="PDLN01000017">
    <property type="protein sequence ID" value="RDW62782.1"/>
    <property type="molecule type" value="Genomic_DNA"/>
</dbReference>
<protein>
    <recommendedName>
        <fullName evidence="7">Glycosyltransferase family 34 protein</fullName>
    </recommendedName>
</protein>
<dbReference type="Gene3D" id="3.90.550.10">
    <property type="entry name" value="Spore Coat Polysaccharide Biosynthesis Protein SpsA, Chain A"/>
    <property type="match status" value="1"/>
</dbReference>
<dbReference type="PANTHER" id="PTHR31306">
    <property type="entry name" value="ALPHA-1,6-MANNOSYLTRANSFERASE MNN11-RELATED"/>
    <property type="match status" value="1"/>
</dbReference>
<evidence type="ECO:0000256" key="4">
    <source>
        <dbReference type="SAM" id="Phobius"/>
    </source>
</evidence>
<evidence type="ECO:0000313" key="5">
    <source>
        <dbReference type="EMBL" id="RDW62782.1"/>
    </source>
</evidence>
<feature type="transmembrane region" description="Helical" evidence="4">
    <location>
        <begin position="32"/>
        <end position="53"/>
    </location>
</feature>
<accession>A0A3D8QLV3</accession>
<organism evidence="5 6">
    <name type="scientific">Coleophoma crateriformis</name>
    <dbReference type="NCBI Taxonomy" id="565419"/>
    <lineage>
        <taxon>Eukaryota</taxon>
        <taxon>Fungi</taxon>
        <taxon>Dikarya</taxon>
        <taxon>Ascomycota</taxon>
        <taxon>Pezizomycotina</taxon>
        <taxon>Leotiomycetes</taxon>
        <taxon>Helotiales</taxon>
        <taxon>Dermateaceae</taxon>
        <taxon>Coleophoma</taxon>
    </lineage>
</organism>
<dbReference type="GO" id="GO:0000136">
    <property type="term" value="C:mannan polymerase complex"/>
    <property type="evidence" value="ECO:0007669"/>
    <property type="project" value="TreeGrafter"/>
</dbReference>
<dbReference type="AlphaFoldDB" id="A0A3D8QLV3"/>
<dbReference type="PANTHER" id="PTHR31306:SF10">
    <property type="entry name" value="ALPHA-1,6-MANNOSYLTRANSFERASE MNN11-RELATED"/>
    <property type="match status" value="1"/>
</dbReference>
<keyword evidence="4" id="KW-0472">Membrane</keyword>
<evidence type="ECO:0000313" key="6">
    <source>
        <dbReference type="Proteomes" id="UP000256328"/>
    </source>
</evidence>
<comment type="similarity">
    <text evidence="1">Belongs to the glycosyltransferase 34 family.</text>
</comment>
<dbReference type="FunFam" id="3.90.550.10:FF:000149">
    <property type="entry name" value="Alpha-1,6-mannosyltransferase subunit"/>
    <property type="match status" value="1"/>
</dbReference>
<dbReference type="InterPro" id="IPR029044">
    <property type="entry name" value="Nucleotide-diphossugar_trans"/>
</dbReference>